<feature type="transmembrane region" description="Helical" evidence="2">
    <location>
        <begin position="12"/>
        <end position="35"/>
    </location>
</feature>
<sequence length="371" mass="40769">MIETVIERLKKLGPLFLLTVVIPVICAIIYFGLLASKVYISESQFVVRNPEKASPSGLSLLLKSSGMGGGGGTDEVAAAEAYVNSRDALRELNKDGAIEQAFSRSSISLFDRYNATGLDDSFEDLFSYFHNHVTIEHSTSSVITKLSVRAYTAEDAYQINRRLLELSENLVNQLNERSRRDLISSAEDEVREAKNRASRAAQALSAYRNARGVVDPEKQALVQVQGVMRLQEELIAAKARLAEMRAFTPNSPQIALLGTRVRELTAQVANENAKNAGAPSSLSTVAAQYQRVQLESQLADRQLAAAIAALTDARNEALRKHVYVVRISQPNLPDEAREPRRLRGILATLILGIVTWGILSMLLAGVREHNE</sequence>
<dbReference type="RefSeq" id="WP_127744529.1">
    <property type="nucleotide sequence ID" value="NZ_SACN01000001.1"/>
</dbReference>
<dbReference type="PANTHER" id="PTHR32309">
    <property type="entry name" value="TYROSINE-PROTEIN KINASE"/>
    <property type="match status" value="1"/>
</dbReference>
<evidence type="ECO:0008006" key="5">
    <source>
        <dbReference type="Google" id="ProtNLM"/>
    </source>
</evidence>
<keyword evidence="2" id="KW-0472">Membrane</keyword>
<gene>
    <name evidence="3" type="ORF">EOD43_14450</name>
</gene>
<dbReference type="GO" id="GO:0004713">
    <property type="term" value="F:protein tyrosine kinase activity"/>
    <property type="evidence" value="ECO:0007669"/>
    <property type="project" value="TreeGrafter"/>
</dbReference>
<dbReference type="GO" id="GO:0005886">
    <property type="term" value="C:plasma membrane"/>
    <property type="evidence" value="ECO:0007669"/>
    <property type="project" value="TreeGrafter"/>
</dbReference>
<dbReference type="EMBL" id="SACN01000001">
    <property type="protein sequence ID" value="RVT94953.1"/>
    <property type="molecule type" value="Genomic_DNA"/>
</dbReference>
<dbReference type="AlphaFoldDB" id="A0A437MBM2"/>
<organism evidence="3 4">
    <name type="scientific">Sphingomonas crocodyli</name>
    <dbReference type="NCBI Taxonomy" id="1979270"/>
    <lineage>
        <taxon>Bacteria</taxon>
        <taxon>Pseudomonadati</taxon>
        <taxon>Pseudomonadota</taxon>
        <taxon>Alphaproteobacteria</taxon>
        <taxon>Sphingomonadales</taxon>
        <taxon>Sphingomonadaceae</taxon>
        <taxon>Sphingomonas</taxon>
    </lineage>
</organism>
<evidence type="ECO:0000313" key="4">
    <source>
        <dbReference type="Proteomes" id="UP000282971"/>
    </source>
</evidence>
<dbReference type="OrthoDB" id="1523414at2"/>
<accession>A0A437MBM2</accession>
<protein>
    <recommendedName>
        <fullName evidence="5">Capsule biosynthesis protein</fullName>
    </recommendedName>
</protein>
<feature type="coiled-coil region" evidence="1">
    <location>
        <begin position="183"/>
        <end position="210"/>
    </location>
</feature>
<keyword evidence="2" id="KW-1133">Transmembrane helix</keyword>
<proteinExistence type="predicted"/>
<evidence type="ECO:0000313" key="3">
    <source>
        <dbReference type="EMBL" id="RVT94953.1"/>
    </source>
</evidence>
<evidence type="ECO:0000256" key="1">
    <source>
        <dbReference type="SAM" id="Coils"/>
    </source>
</evidence>
<evidence type="ECO:0000256" key="2">
    <source>
        <dbReference type="SAM" id="Phobius"/>
    </source>
</evidence>
<reference evidence="3 4" key="1">
    <citation type="submission" date="2019-01" db="EMBL/GenBank/DDBJ databases">
        <authorList>
            <person name="Chen W.-M."/>
        </authorList>
    </citation>
    <scope>NUCLEOTIDE SEQUENCE [LARGE SCALE GENOMIC DNA]</scope>
    <source>
        <strain evidence="3 4">CCP-7</strain>
    </source>
</reference>
<keyword evidence="1" id="KW-0175">Coiled coil</keyword>
<dbReference type="PANTHER" id="PTHR32309:SF13">
    <property type="entry name" value="FERRIC ENTEROBACTIN TRANSPORT PROTEIN FEPE"/>
    <property type="match status" value="1"/>
</dbReference>
<feature type="transmembrane region" description="Helical" evidence="2">
    <location>
        <begin position="345"/>
        <end position="366"/>
    </location>
</feature>
<keyword evidence="2" id="KW-0812">Transmembrane</keyword>
<keyword evidence="4" id="KW-1185">Reference proteome</keyword>
<name>A0A437MBM2_9SPHN</name>
<dbReference type="InterPro" id="IPR050445">
    <property type="entry name" value="Bact_polysacc_biosynth/exp"/>
</dbReference>
<dbReference type="Proteomes" id="UP000282971">
    <property type="component" value="Unassembled WGS sequence"/>
</dbReference>
<comment type="caution">
    <text evidence="3">The sequence shown here is derived from an EMBL/GenBank/DDBJ whole genome shotgun (WGS) entry which is preliminary data.</text>
</comment>